<dbReference type="RefSeq" id="WP_075171693.1">
    <property type="nucleotide sequence ID" value="NZ_CAXHZV010000029.1"/>
</dbReference>
<dbReference type="Pfam" id="PF20432">
    <property type="entry name" value="Xre-like-HTH"/>
    <property type="match status" value="1"/>
</dbReference>
<dbReference type="AlphaFoldDB" id="A0AAW7XQA3"/>
<evidence type="ECO:0000313" key="4">
    <source>
        <dbReference type="EMBL" id="MDP2522762.1"/>
    </source>
</evidence>
<sequence length="123" mass="13258">MSAVSQTQPDPSYVLAKALLNAGEQLQLSQAELAAVVGLHRTGISRLKKSMQLDPNSKTGELALLLIRVARALYALSGGDSTWTQHFMRNPNTMTAGIPAEQVQSVQGLSRVLQYVDAIRGKI</sequence>
<organism evidence="3 5">
    <name type="scientific">Neptunomonas phycophila</name>
    <dbReference type="NCBI Taxonomy" id="1572645"/>
    <lineage>
        <taxon>Bacteria</taxon>
        <taxon>Pseudomonadati</taxon>
        <taxon>Pseudomonadota</taxon>
        <taxon>Gammaproteobacteria</taxon>
        <taxon>Oceanospirillales</taxon>
        <taxon>Oceanospirillaceae</taxon>
        <taxon>Neptunomonas</taxon>
    </lineage>
</organism>
<name>A0AAW7XQA3_9GAMM</name>
<dbReference type="SUPFAM" id="SSF47413">
    <property type="entry name" value="lambda repressor-like DNA-binding domains"/>
    <property type="match status" value="1"/>
</dbReference>
<evidence type="ECO:0000313" key="3">
    <source>
        <dbReference type="EMBL" id="MDO6455197.1"/>
    </source>
</evidence>
<dbReference type="Proteomes" id="UP001177341">
    <property type="component" value="Unassembled WGS sequence"/>
</dbReference>
<comment type="caution">
    <text evidence="3">The sequence shown here is derived from an EMBL/GenBank/DDBJ whole genome shotgun (WGS) entry which is preliminary data.</text>
</comment>
<reference evidence="3" key="1">
    <citation type="submission" date="2023-07" db="EMBL/GenBank/DDBJ databases">
        <title>Genome content predicts the carbon catabolic preferences of heterotrophic bacteria.</title>
        <authorList>
            <person name="Gralka M."/>
        </authorList>
    </citation>
    <scope>NUCLEOTIDE SEQUENCE</scope>
    <source>
        <strain evidence="4">5G01</strain>
        <strain evidence="3">I2M16</strain>
    </source>
</reference>
<protein>
    <submittedName>
        <fullName evidence="3">MbcA/ParS/Xre antitoxin family protein</fullName>
    </submittedName>
</protein>
<dbReference type="GO" id="GO:0003677">
    <property type="term" value="F:DNA binding"/>
    <property type="evidence" value="ECO:0007669"/>
    <property type="project" value="InterPro"/>
</dbReference>
<dbReference type="InterPro" id="IPR010982">
    <property type="entry name" value="Lambda_DNA-bd_dom_sf"/>
</dbReference>
<evidence type="ECO:0000313" key="6">
    <source>
        <dbReference type="Proteomes" id="UP001177341"/>
    </source>
</evidence>
<gene>
    <name evidence="3" type="ORF">Q4490_16665</name>
    <name evidence="4" type="ORF">Q8W30_09305</name>
</gene>
<dbReference type="InterPro" id="IPR046847">
    <property type="entry name" value="Xre-like_HTH"/>
</dbReference>
<evidence type="ECO:0000259" key="2">
    <source>
        <dbReference type="Pfam" id="PF20432"/>
    </source>
</evidence>
<keyword evidence="6" id="KW-1185">Reference proteome</keyword>
<evidence type="ECO:0000259" key="1">
    <source>
        <dbReference type="Pfam" id="PF09722"/>
    </source>
</evidence>
<dbReference type="Proteomes" id="UP001169862">
    <property type="component" value="Unassembled WGS sequence"/>
</dbReference>
<feature type="domain" description="Antitoxin Xre/MbcA/ParS-like toxin-binding" evidence="1">
    <location>
        <begin position="72"/>
        <end position="121"/>
    </location>
</feature>
<accession>A0AAW7XQA3</accession>
<dbReference type="Pfam" id="PF09722">
    <property type="entry name" value="Xre_MbcA_ParS_C"/>
    <property type="match status" value="1"/>
</dbReference>
<evidence type="ECO:0000313" key="5">
    <source>
        <dbReference type="Proteomes" id="UP001169862"/>
    </source>
</evidence>
<dbReference type="GeneID" id="89455686"/>
<dbReference type="EMBL" id="JAUYVO010000005">
    <property type="protein sequence ID" value="MDP2522762.1"/>
    <property type="molecule type" value="Genomic_DNA"/>
</dbReference>
<dbReference type="InterPro" id="IPR024467">
    <property type="entry name" value="Xre/MbcA/ParS-like_toxin-bd"/>
</dbReference>
<proteinExistence type="predicted"/>
<dbReference type="EMBL" id="JAUOPG010000013">
    <property type="protein sequence ID" value="MDO6455197.1"/>
    <property type="molecule type" value="Genomic_DNA"/>
</dbReference>
<feature type="domain" description="Antitoxin Xre-like helix-turn-helix" evidence="2">
    <location>
        <begin position="8"/>
        <end position="68"/>
    </location>
</feature>